<accession>A0ACA9N0H8</accession>
<comment type="caution">
    <text evidence="1">The sequence shown here is derived from an EMBL/GenBank/DDBJ whole genome shotgun (WGS) entry which is preliminary data.</text>
</comment>
<evidence type="ECO:0000313" key="2">
    <source>
        <dbReference type="Proteomes" id="UP000789525"/>
    </source>
</evidence>
<reference evidence="1" key="1">
    <citation type="submission" date="2021-06" db="EMBL/GenBank/DDBJ databases">
        <authorList>
            <person name="Kallberg Y."/>
            <person name="Tangrot J."/>
            <person name="Rosling A."/>
        </authorList>
    </citation>
    <scope>NUCLEOTIDE SEQUENCE</scope>
    <source>
        <strain evidence="1">CL356</strain>
    </source>
</reference>
<protein>
    <submittedName>
        <fullName evidence="1">17244_t:CDS:1</fullName>
    </submittedName>
</protein>
<sequence length="299" mass="33789">IYPGWFDKHKSLVEYGLARFPKEDHVDIVEPLAIMSIIRYFESKGKTLIGQIFAHLQDNQGPAFEEVVLWAMTRLLQNQFKLKDILEFQDPVPQWAHCTAQIIVRSPSGFVDFDIINEQLISPGTGIAFSGKNVDQVKFWLEEGEAGWPSVTSQGMLRHSLGMSLVMQSTHSFLTGGIAQLSVQGKEATRRNKQNKINLMLDAIDTEDQPSTTKRQYPILRIIASFPLVANFDSRAKKVRDALKEDSHPLSLLSTSALTSVLATIPEGVDMAEQLRDTLKRMREEDKEDIQGRPLKKRK</sequence>
<keyword evidence="2" id="KW-1185">Reference proteome</keyword>
<name>A0ACA9N0H8_9GLOM</name>
<proteinExistence type="predicted"/>
<dbReference type="EMBL" id="CAJVPT010017337">
    <property type="protein sequence ID" value="CAG8625638.1"/>
    <property type="molecule type" value="Genomic_DNA"/>
</dbReference>
<gene>
    <name evidence="1" type="ORF">ACOLOM_LOCUS7480</name>
</gene>
<feature type="non-terminal residue" evidence="1">
    <location>
        <position position="1"/>
    </location>
</feature>
<evidence type="ECO:0000313" key="1">
    <source>
        <dbReference type="EMBL" id="CAG8625638.1"/>
    </source>
</evidence>
<organism evidence="1 2">
    <name type="scientific">Acaulospora colombiana</name>
    <dbReference type="NCBI Taxonomy" id="27376"/>
    <lineage>
        <taxon>Eukaryota</taxon>
        <taxon>Fungi</taxon>
        <taxon>Fungi incertae sedis</taxon>
        <taxon>Mucoromycota</taxon>
        <taxon>Glomeromycotina</taxon>
        <taxon>Glomeromycetes</taxon>
        <taxon>Diversisporales</taxon>
        <taxon>Acaulosporaceae</taxon>
        <taxon>Acaulospora</taxon>
    </lineage>
</organism>
<dbReference type="Proteomes" id="UP000789525">
    <property type="component" value="Unassembled WGS sequence"/>
</dbReference>